<evidence type="ECO:0000256" key="1">
    <source>
        <dbReference type="SAM" id="MobiDB-lite"/>
    </source>
</evidence>
<evidence type="ECO:0000313" key="3">
    <source>
        <dbReference type="Proteomes" id="UP001201812"/>
    </source>
</evidence>
<reference evidence="2" key="1">
    <citation type="submission" date="2022-01" db="EMBL/GenBank/DDBJ databases">
        <title>Genome Sequence Resource for Two Populations of Ditylenchus destructor, the Migratory Endoparasitic Phytonematode.</title>
        <authorList>
            <person name="Zhang H."/>
            <person name="Lin R."/>
            <person name="Xie B."/>
        </authorList>
    </citation>
    <scope>NUCLEOTIDE SEQUENCE</scope>
    <source>
        <strain evidence="2">BazhouSP</strain>
    </source>
</reference>
<sequence length="91" mass="9877">MFLLCNIVLVRSDDDDDESEGDESVIVVADQDAEESHSKALEQEDNADSRRADPDVGDESLQADTAKADTINSGRNAEKAGDDINLKHDES</sequence>
<accession>A0AAD4N7E9</accession>
<feature type="compositionally biased region" description="Basic and acidic residues" evidence="1">
    <location>
        <begin position="34"/>
        <end position="54"/>
    </location>
</feature>
<proteinExistence type="predicted"/>
<name>A0AAD4N7E9_9BILA</name>
<dbReference type="AlphaFoldDB" id="A0AAD4N7E9"/>
<organism evidence="2 3">
    <name type="scientific">Ditylenchus destructor</name>
    <dbReference type="NCBI Taxonomy" id="166010"/>
    <lineage>
        <taxon>Eukaryota</taxon>
        <taxon>Metazoa</taxon>
        <taxon>Ecdysozoa</taxon>
        <taxon>Nematoda</taxon>
        <taxon>Chromadorea</taxon>
        <taxon>Rhabditida</taxon>
        <taxon>Tylenchina</taxon>
        <taxon>Tylenchomorpha</taxon>
        <taxon>Sphaerularioidea</taxon>
        <taxon>Anguinidae</taxon>
        <taxon>Anguininae</taxon>
        <taxon>Ditylenchus</taxon>
    </lineage>
</organism>
<feature type="compositionally biased region" description="Acidic residues" evidence="1">
    <location>
        <begin position="13"/>
        <end position="23"/>
    </location>
</feature>
<evidence type="ECO:0000313" key="2">
    <source>
        <dbReference type="EMBL" id="KAI1714373.1"/>
    </source>
</evidence>
<feature type="compositionally biased region" description="Basic and acidic residues" evidence="1">
    <location>
        <begin position="76"/>
        <end position="91"/>
    </location>
</feature>
<protein>
    <submittedName>
        <fullName evidence="2">Uncharacterized protein</fullName>
    </submittedName>
</protein>
<feature type="region of interest" description="Disordered" evidence="1">
    <location>
        <begin position="12"/>
        <end position="91"/>
    </location>
</feature>
<dbReference type="EMBL" id="JAKKPZ010000013">
    <property type="protein sequence ID" value="KAI1714373.1"/>
    <property type="molecule type" value="Genomic_DNA"/>
</dbReference>
<dbReference type="Proteomes" id="UP001201812">
    <property type="component" value="Unassembled WGS sequence"/>
</dbReference>
<keyword evidence="3" id="KW-1185">Reference proteome</keyword>
<gene>
    <name evidence="2" type="ORF">DdX_08468</name>
</gene>
<comment type="caution">
    <text evidence="2">The sequence shown here is derived from an EMBL/GenBank/DDBJ whole genome shotgun (WGS) entry which is preliminary data.</text>
</comment>